<organism evidence="2 3">
    <name type="scientific">Escallonia rubra</name>
    <dbReference type="NCBI Taxonomy" id="112253"/>
    <lineage>
        <taxon>Eukaryota</taxon>
        <taxon>Viridiplantae</taxon>
        <taxon>Streptophyta</taxon>
        <taxon>Embryophyta</taxon>
        <taxon>Tracheophyta</taxon>
        <taxon>Spermatophyta</taxon>
        <taxon>Magnoliopsida</taxon>
        <taxon>eudicotyledons</taxon>
        <taxon>Gunneridae</taxon>
        <taxon>Pentapetalae</taxon>
        <taxon>asterids</taxon>
        <taxon>campanulids</taxon>
        <taxon>Escalloniales</taxon>
        <taxon>Escalloniaceae</taxon>
        <taxon>Escallonia</taxon>
    </lineage>
</organism>
<comment type="caution">
    <text evidence="2">The sequence shown here is derived from an EMBL/GenBank/DDBJ whole genome shotgun (WGS) entry which is preliminary data.</text>
</comment>
<evidence type="ECO:0000256" key="1">
    <source>
        <dbReference type="SAM" id="MobiDB-lite"/>
    </source>
</evidence>
<dbReference type="AlphaFoldDB" id="A0AA88QSM8"/>
<proteinExistence type="predicted"/>
<protein>
    <submittedName>
        <fullName evidence="2">Uncharacterized protein</fullName>
    </submittedName>
</protein>
<feature type="compositionally biased region" description="Basic residues" evidence="1">
    <location>
        <begin position="239"/>
        <end position="254"/>
    </location>
</feature>
<dbReference type="PANTHER" id="PTHR31210">
    <property type="entry name" value="OS06G0731900 PROTEIN"/>
    <property type="match status" value="1"/>
</dbReference>
<sequence length="254" mass="29216">MFCYWIQFDKDGSCGVKMKPLMGIVCTVMLFIVYRTTNYQYQQTEVNISSPHNLLAIPVGIKQKSNVDAIVQKILGNHEVRRPGDISAGFRPKFDWYTSQDYDKEKNKEVPQVCRRNGSCVLKSCLALCLASYSGPASLICQNDLVHGWGMDMKLGYCAQGDRTKKVGIIDSEYIVHQSIQTLGGTSTRKASDPEKSVKKHAVDVRSEIRRQSTSELQTFKERWERAAEEDKNWVDPFRRKRRRKQRRSQRLNV</sequence>
<evidence type="ECO:0000313" key="2">
    <source>
        <dbReference type="EMBL" id="KAK2969861.1"/>
    </source>
</evidence>
<gene>
    <name evidence="2" type="ORF">RJ640_030170</name>
</gene>
<dbReference type="PANTHER" id="PTHR31210:SF47">
    <property type="entry name" value="OS07G0564800 PROTEIN"/>
    <property type="match status" value="1"/>
</dbReference>
<dbReference type="Proteomes" id="UP001187471">
    <property type="component" value="Unassembled WGS sequence"/>
</dbReference>
<keyword evidence="3" id="KW-1185">Reference proteome</keyword>
<dbReference type="InterPro" id="IPR007877">
    <property type="entry name" value="DUF707"/>
</dbReference>
<reference evidence="2" key="1">
    <citation type="submission" date="2022-12" db="EMBL/GenBank/DDBJ databases">
        <title>Draft genome assemblies for two species of Escallonia (Escalloniales).</title>
        <authorList>
            <person name="Chanderbali A."/>
            <person name="Dervinis C."/>
            <person name="Anghel I."/>
            <person name="Soltis D."/>
            <person name="Soltis P."/>
            <person name="Zapata F."/>
        </authorList>
    </citation>
    <scope>NUCLEOTIDE SEQUENCE</scope>
    <source>
        <strain evidence="2">UCBG92.1500</strain>
        <tissue evidence="2">Leaf</tissue>
    </source>
</reference>
<feature type="compositionally biased region" description="Basic and acidic residues" evidence="1">
    <location>
        <begin position="228"/>
        <end position="238"/>
    </location>
</feature>
<accession>A0AA88QSM8</accession>
<feature type="region of interest" description="Disordered" evidence="1">
    <location>
        <begin position="228"/>
        <end position="254"/>
    </location>
</feature>
<dbReference type="EMBL" id="JAVXUO010002773">
    <property type="protein sequence ID" value="KAK2969861.1"/>
    <property type="molecule type" value="Genomic_DNA"/>
</dbReference>
<evidence type="ECO:0000313" key="3">
    <source>
        <dbReference type="Proteomes" id="UP001187471"/>
    </source>
</evidence>
<dbReference type="Pfam" id="PF05212">
    <property type="entry name" value="DUF707"/>
    <property type="match status" value="1"/>
</dbReference>
<name>A0AA88QSM8_9ASTE</name>